<organism evidence="1 2">
    <name type="scientific">Ovis ammon polii x Ovis aries</name>
    <dbReference type="NCBI Taxonomy" id="2918886"/>
    <lineage>
        <taxon>Eukaryota</taxon>
        <taxon>Metazoa</taxon>
        <taxon>Chordata</taxon>
        <taxon>Craniata</taxon>
        <taxon>Vertebrata</taxon>
        <taxon>Euteleostomi</taxon>
        <taxon>Mammalia</taxon>
        <taxon>Eutheria</taxon>
        <taxon>Laurasiatheria</taxon>
        <taxon>Artiodactyla</taxon>
        <taxon>Ruminantia</taxon>
        <taxon>Pecora</taxon>
        <taxon>Bovidae</taxon>
        <taxon>Caprinae</taxon>
        <taxon>Ovis</taxon>
    </lineage>
</organism>
<name>A0ACB9UWJ5_9CETA</name>
<keyword evidence="2" id="KW-1185">Reference proteome</keyword>
<protein>
    <submittedName>
        <fullName evidence="1">Uncharacterized protein</fullName>
    </submittedName>
</protein>
<evidence type="ECO:0000313" key="1">
    <source>
        <dbReference type="EMBL" id="KAI4581861.1"/>
    </source>
</evidence>
<dbReference type="Proteomes" id="UP001057279">
    <property type="component" value="Linkage Group LG09"/>
</dbReference>
<comment type="caution">
    <text evidence="1">The sequence shown here is derived from an EMBL/GenBank/DDBJ whole genome shotgun (WGS) entry which is preliminary data.</text>
</comment>
<accession>A0ACB9UWJ5</accession>
<sequence length="299" mass="31698">MSRTLRAREVEGPAGPPVASSAQAWPALGQVFVLSVYGLSLVSESVGCSSVAACGLLTAWPLPSSCSCRMPHHFIPRSELFLFPLHVVVPSSGSTSEPPFSGIHMLGTPPRNPKPEDEDKASTFVNSSSGSSDVKGLNVHQMRQENTGGREEAGNQKGTITETINPTPTATPHCIHWSPVRFCQLPKVFSSDSNIQQLLVIGTVPAPTVCSDVYGQALEALAKAGVSASGPLSLSSVSLCSLMIREKCLPLFASVEPTVEPWTMMLIVKSIFAMPFTVTGVLLISSSRFPKDIDVLVAP</sequence>
<evidence type="ECO:0000313" key="2">
    <source>
        <dbReference type="Proteomes" id="UP001057279"/>
    </source>
</evidence>
<gene>
    <name evidence="1" type="ORF">MJG53_009386</name>
</gene>
<dbReference type="EMBL" id="CM043034">
    <property type="protein sequence ID" value="KAI4581861.1"/>
    <property type="molecule type" value="Genomic_DNA"/>
</dbReference>
<reference evidence="1" key="1">
    <citation type="submission" date="2022-03" db="EMBL/GenBank/DDBJ databases">
        <title>Genomic analyses of argali, domestic sheep and their hybrids provide insights into chromosomal evolution, heterosis and genetic basis of agronomic traits.</title>
        <authorList>
            <person name="Li M."/>
        </authorList>
    </citation>
    <scope>NUCLEOTIDE SEQUENCE</scope>
    <source>
        <strain evidence="1">F1 hybrid</strain>
    </source>
</reference>
<proteinExistence type="predicted"/>